<comment type="similarity">
    <text evidence="1">In the C-terminal section; belongs to the class-I pyridoxal-phosphate-dependent aminotransferase family.</text>
</comment>
<dbReference type="Pfam" id="PF00392">
    <property type="entry name" value="GntR"/>
    <property type="match status" value="1"/>
</dbReference>
<keyword evidence="5" id="KW-0804">Transcription</keyword>
<dbReference type="InterPro" id="IPR004839">
    <property type="entry name" value="Aminotransferase_I/II_large"/>
</dbReference>
<keyword evidence="3" id="KW-0805">Transcription regulation</keyword>
<dbReference type="InterPro" id="IPR015424">
    <property type="entry name" value="PyrdxlP-dep_Trfase"/>
</dbReference>
<sequence>MSRYLDLANTLGSRIERGLYGAGVRLPSVRTLSLEYGVSLTTVQQAYRWLEMAGLVEARPRSGWYVPAARPAPELPKMGKPDLRPTDVSEWGQVQELLDLESESGTIQLGRGMPDVESPTLRPLQAALAREGRRAGIASLHYNDMQGVAALRQQLSRLAVEAGYHVAPDSLIVTTGCQEALSCAVRILCAPGDIVAIASPSYHGMMQILKESGVQVFEIPSDPLQGISLEALELALDRWPVKAIQVTPNASNPLGYTMPEHRRLGLIRLAQRFDVPIIEDDINGDLAYGWPRPHALKALDEDGRVLLCSSFSKTLAPGLRVGWMAPGRYFDKALRMKYTGSGPTAALPQIAVAEFLQKGHYPAHLRRMRRQYQRQRDIMTEWVRRYFPEGTRIGHPQGGFTLWIELPESFDTHALDPMLKENGIAIAHGNIFSATGKYRNCMRLSHASVFTPRTEWAVRRIGEAVGEILHSTC</sequence>
<evidence type="ECO:0000259" key="6">
    <source>
        <dbReference type="PROSITE" id="PS50949"/>
    </source>
</evidence>
<dbReference type="OrthoDB" id="9804020at2"/>
<organism evidence="7 8">
    <name type="scientific">Pusillimonas noertemannii</name>
    <dbReference type="NCBI Taxonomy" id="305977"/>
    <lineage>
        <taxon>Bacteria</taxon>
        <taxon>Pseudomonadati</taxon>
        <taxon>Pseudomonadota</taxon>
        <taxon>Betaproteobacteria</taxon>
        <taxon>Burkholderiales</taxon>
        <taxon>Alcaligenaceae</taxon>
        <taxon>Pusillimonas</taxon>
    </lineage>
</organism>
<dbReference type="Proteomes" id="UP000246145">
    <property type="component" value="Unassembled WGS sequence"/>
</dbReference>
<dbReference type="Gene3D" id="3.40.640.10">
    <property type="entry name" value="Type I PLP-dependent aspartate aminotransferase-like (Major domain)"/>
    <property type="match status" value="1"/>
</dbReference>
<keyword evidence="4" id="KW-0238">DNA-binding</keyword>
<evidence type="ECO:0000256" key="3">
    <source>
        <dbReference type="ARBA" id="ARBA00023015"/>
    </source>
</evidence>
<accession>A0A2U1CSQ3</accession>
<dbReference type="GO" id="GO:0030170">
    <property type="term" value="F:pyridoxal phosphate binding"/>
    <property type="evidence" value="ECO:0007669"/>
    <property type="project" value="InterPro"/>
</dbReference>
<dbReference type="InterPro" id="IPR015421">
    <property type="entry name" value="PyrdxlP-dep_Trfase_major"/>
</dbReference>
<evidence type="ECO:0000256" key="2">
    <source>
        <dbReference type="ARBA" id="ARBA00022898"/>
    </source>
</evidence>
<evidence type="ECO:0000256" key="1">
    <source>
        <dbReference type="ARBA" id="ARBA00005384"/>
    </source>
</evidence>
<dbReference type="PANTHER" id="PTHR46577">
    <property type="entry name" value="HTH-TYPE TRANSCRIPTIONAL REGULATORY PROTEIN GABR"/>
    <property type="match status" value="1"/>
</dbReference>
<keyword evidence="8" id="KW-1185">Reference proteome</keyword>
<evidence type="ECO:0000313" key="8">
    <source>
        <dbReference type="Proteomes" id="UP000246145"/>
    </source>
</evidence>
<gene>
    <name evidence="7" type="ORF">C7440_1340</name>
</gene>
<dbReference type="GO" id="GO:0003700">
    <property type="term" value="F:DNA-binding transcription factor activity"/>
    <property type="evidence" value="ECO:0007669"/>
    <property type="project" value="InterPro"/>
</dbReference>
<evidence type="ECO:0000256" key="5">
    <source>
        <dbReference type="ARBA" id="ARBA00023163"/>
    </source>
</evidence>
<dbReference type="CDD" id="cd07377">
    <property type="entry name" value="WHTH_GntR"/>
    <property type="match status" value="1"/>
</dbReference>
<dbReference type="Gene3D" id="1.10.10.10">
    <property type="entry name" value="Winged helix-like DNA-binding domain superfamily/Winged helix DNA-binding domain"/>
    <property type="match status" value="1"/>
</dbReference>
<dbReference type="PANTHER" id="PTHR46577:SF2">
    <property type="entry name" value="TRANSCRIPTIONAL REGULATORY PROTEIN"/>
    <property type="match status" value="1"/>
</dbReference>
<dbReference type="EMBL" id="QEKO01000001">
    <property type="protein sequence ID" value="PVY68926.1"/>
    <property type="molecule type" value="Genomic_DNA"/>
</dbReference>
<dbReference type="InterPro" id="IPR036390">
    <property type="entry name" value="WH_DNA-bd_sf"/>
</dbReference>
<keyword evidence="2" id="KW-0663">Pyridoxal phosphate</keyword>
<dbReference type="InterPro" id="IPR000524">
    <property type="entry name" value="Tscrpt_reg_HTH_GntR"/>
</dbReference>
<dbReference type="Pfam" id="PF00155">
    <property type="entry name" value="Aminotran_1_2"/>
    <property type="match status" value="1"/>
</dbReference>
<dbReference type="PROSITE" id="PS50949">
    <property type="entry name" value="HTH_GNTR"/>
    <property type="match status" value="1"/>
</dbReference>
<reference evidence="7 8" key="1">
    <citation type="submission" date="2018-04" db="EMBL/GenBank/DDBJ databases">
        <title>Genomic Encyclopedia of Type Strains, Phase IV (KMG-IV): sequencing the most valuable type-strain genomes for metagenomic binning, comparative biology and taxonomic classification.</title>
        <authorList>
            <person name="Goeker M."/>
        </authorList>
    </citation>
    <scope>NUCLEOTIDE SEQUENCE [LARGE SCALE GENOMIC DNA]</scope>
    <source>
        <strain evidence="7 8">DSM 10065</strain>
    </source>
</reference>
<evidence type="ECO:0000313" key="7">
    <source>
        <dbReference type="EMBL" id="PVY68926.1"/>
    </source>
</evidence>
<feature type="domain" description="HTH gntR-type" evidence="6">
    <location>
        <begin position="1"/>
        <end position="69"/>
    </location>
</feature>
<dbReference type="InterPro" id="IPR036388">
    <property type="entry name" value="WH-like_DNA-bd_sf"/>
</dbReference>
<proteinExistence type="inferred from homology"/>
<dbReference type="SMART" id="SM00345">
    <property type="entry name" value="HTH_GNTR"/>
    <property type="match status" value="1"/>
</dbReference>
<dbReference type="RefSeq" id="WP_116517991.1">
    <property type="nucleotide sequence ID" value="NZ_JACCEX010000008.1"/>
</dbReference>
<dbReference type="InterPro" id="IPR015422">
    <property type="entry name" value="PyrdxlP-dep_Trfase_small"/>
</dbReference>
<dbReference type="InterPro" id="IPR051446">
    <property type="entry name" value="HTH_trans_reg/aminotransferase"/>
</dbReference>
<dbReference type="SUPFAM" id="SSF46785">
    <property type="entry name" value="Winged helix' DNA-binding domain"/>
    <property type="match status" value="1"/>
</dbReference>
<name>A0A2U1CSQ3_9BURK</name>
<evidence type="ECO:0000256" key="4">
    <source>
        <dbReference type="ARBA" id="ARBA00023125"/>
    </source>
</evidence>
<dbReference type="SUPFAM" id="SSF53383">
    <property type="entry name" value="PLP-dependent transferases"/>
    <property type="match status" value="1"/>
</dbReference>
<comment type="caution">
    <text evidence="7">The sequence shown here is derived from an EMBL/GenBank/DDBJ whole genome shotgun (WGS) entry which is preliminary data.</text>
</comment>
<dbReference type="GO" id="GO:0003677">
    <property type="term" value="F:DNA binding"/>
    <property type="evidence" value="ECO:0007669"/>
    <property type="project" value="UniProtKB-KW"/>
</dbReference>
<dbReference type="CDD" id="cd00609">
    <property type="entry name" value="AAT_like"/>
    <property type="match status" value="1"/>
</dbReference>
<dbReference type="AlphaFoldDB" id="A0A2U1CSQ3"/>
<protein>
    <submittedName>
        <fullName evidence="7">GntR family transcriptional regulator</fullName>
    </submittedName>
</protein>
<dbReference type="Gene3D" id="3.90.1150.10">
    <property type="entry name" value="Aspartate Aminotransferase, domain 1"/>
    <property type="match status" value="1"/>
</dbReference>